<feature type="region of interest" description="Disordered" evidence="1">
    <location>
        <begin position="1"/>
        <end position="23"/>
    </location>
</feature>
<dbReference type="Proteomes" id="UP000307440">
    <property type="component" value="Unassembled WGS sequence"/>
</dbReference>
<dbReference type="OrthoDB" id="2684236at2759"/>
<organism evidence="2 3">
    <name type="scientific">Coprinopsis marcescibilis</name>
    <name type="common">Agaric fungus</name>
    <name type="synonym">Psathyrella marcescibilis</name>
    <dbReference type="NCBI Taxonomy" id="230819"/>
    <lineage>
        <taxon>Eukaryota</taxon>
        <taxon>Fungi</taxon>
        <taxon>Dikarya</taxon>
        <taxon>Basidiomycota</taxon>
        <taxon>Agaricomycotina</taxon>
        <taxon>Agaricomycetes</taxon>
        <taxon>Agaricomycetidae</taxon>
        <taxon>Agaricales</taxon>
        <taxon>Agaricineae</taxon>
        <taxon>Psathyrellaceae</taxon>
        <taxon>Coprinopsis</taxon>
    </lineage>
</organism>
<reference evidence="2 3" key="1">
    <citation type="journal article" date="2019" name="Nat. Ecol. Evol.">
        <title>Megaphylogeny resolves global patterns of mushroom evolution.</title>
        <authorList>
            <person name="Varga T."/>
            <person name="Krizsan K."/>
            <person name="Foldi C."/>
            <person name="Dima B."/>
            <person name="Sanchez-Garcia M."/>
            <person name="Sanchez-Ramirez S."/>
            <person name="Szollosi G.J."/>
            <person name="Szarkandi J.G."/>
            <person name="Papp V."/>
            <person name="Albert L."/>
            <person name="Andreopoulos W."/>
            <person name="Angelini C."/>
            <person name="Antonin V."/>
            <person name="Barry K.W."/>
            <person name="Bougher N.L."/>
            <person name="Buchanan P."/>
            <person name="Buyck B."/>
            <person name="Bense V."/>
            <person name="Catcheside P."/>
            <person name="Chovatia M."/>
            <person name="Cooper J."/>
            <person name="Damon W."/>
            <person name="Desjardin D."/>
            <person name="Finy P."/>
            <person name="Geml J."/>
            <person name="Haridas S."/>
            <person name="Hughes K."/>
            <person name="Justo A."/>
            <person name="Karasinski D."/>
            <person name="Kautmanova I."/>
            <person name="Kiss B."/>
            <person name="Kocsube S."/>
            <person name="Kotiranta H."/>
            <person name="LaButti K.M."/>
            <person name="Lechner B.E."/>
            <person name="Liimatainen K."/>
            <person name="Lipzen A."/>
            <person name="Lukacs Z."/>
            <person name="Mihaltcheva S."/>
            <person name="Morgado L.N."/>
            <person name="Niskanen T."/>
            <person name="Noordeloos M.E."/>
            <person name="Ohm R.A."/>
            <person name="Ortiz-Santana B."/>
            <person name="Ovrebo C."/>
            <person name="Racz N."/>
            <person name="Riley R."/>
            <person name="Savchenko A."/>
            <person name="Shiryaev A."/>
            <person name="Soop K."/>
            <person name="Spirin V."/>
            <person name="Szebenyi C."/>
            <person name="Tomsovsky M."/>
            <person name="Tulloss R.E."/>
            <person name="Uehling J."/>
            <person name="Grigoriev I.V."/>
            <person name="Vagvolgyi C."/>
            <person name="Papp T."/>
            <person name="Martin F.M."/>
            <person name="Miettinen O."/>
            <person name="Hibbett D.S."/>
            <person name="Nagy L.G."/>
        </authorList>
    </citation>
    <scope>NUCLEOTIDE SEQUENCE [LARGE SCALE GENOMIC DNA]</scope>
    <source>
        <strain evidence="2 3">CBS 121175</strain>
    </source>
</reference>
<dbReference type="EMBL" id="ML210296">
    <property type="protein sequence ID" value="TFK20550.1"/>
    <property type="molecule type" value="Genomic_DNA"/>
</dbReference>
<dbReference type="Pfam" id="PF07173">
    <property type="entry name" value="GRDP-like"/>
    <property type="match status" value="1"/>
</dbReference>
<dbReference type="InterPro" id="IPR009836">
    <property type="entry name" value="GRDP-like"/>
</dbReference>
<keyword evidence="3" id="KW-1185">Reference proteome</keyword>
<dbReference type="STRING" id="230819.A0A5C3KJZ7"/>
<accession>A0A5C3KJZ7</accession>
<evidence type="ECO:0000313" key="3">
    <source>
        <dbReference type="Proteomes" id="UP000307440"/>
    </source>
</evidence>
<feature type="non-terminal residue" evidence="2">
    <location>
        <position position="160"/>
    </location>
</feature>
<name>A0A5C3KJZ7_COPMA</name>
<evidence type="ECO:0000313" key="2">
    <source>
        <dbReference type="EMBL" id="TFK20550.1"/>
    </source>
</evidence>
<gene>
    <name evidence="2" type="ORF">FA15DRAFT_720164</name>
</gene>
<dbReference type="AlphaFoldDB" id="A0A5C3KJZ7"/>
<sequence length="160" mass="17995">MDVPPRYAAKAPPGSSTSTGDGALPSYTFPTKFVIGRVQTDGLLVTIPQVKGHLAMLNAFAELKDDVNAWPDNIPNMPFNSKKRWAWFVNMAVERFDRWVRALKSIDDSIPIEDVLPPIDVLMVWHSYMLNPRWYAEDGQRLGPILQHLHSIGRKLAASL</sequence>
<proteinExistence type="predicted"/>
<protein>
    <submittedName>
        <fullName evidence="2">Uncharacterized protein</fullName>
    </submittedName>
</protein>
<evidence type="ECO:0000256" key="1">
    <source>
        <dbReference type="SAM" id="MobiDB-lite"/>
    </source>
</evidence>